<sequence>MATPFTAFDGATPVGVDILTERARRAAAERRWQHPAAMPWRADPAPSACRGALQDGAQLTRFADMHAARSP</sequence>
<evidence type="ECO:0000313" key="1">
    <source>
        <dbReference type="EMBL" id="NYZ18620.1"/>
    </source>
</evidence>
<reference evidence="1 2" key="1">
    <citation type="submission" date="2020-05" db="EMBL/GenBank/DDBJ databases">
        <title>Azospirillum oleiclasticum sp. nov, a nitrogen-fixing and heavy crude oil-emulsifying bacterium isolated from the crude oil of Yumen Oilfield.</title>
        <authorList>
            <person name="Wu D."/>
            <person name="Cai M."/>
            <person name="Zhang X."/>
        </authorList>
    </citation>
    <scope>NUCLEOTIDE SEQUENCE [LARGE SCALE GENOMIC DNA]</scope>
    <source>
        <strain evidence="1 2">ROY-1-1-2</strain>
    </source>
</reference>
<dbReference type="EMBL" id="JABFDB010000001">
    <property type="protein sequence ID" value="NYZ18620.1"/>
    <property type="molecule type" value="Genomic_DNA"/>
</dbReference>
<accession>A0ABX2T7G9</accession>
<proteinExistence type="predicted"/>
<protein>
    <submittedName>
        <fullName evidence="1">Uncharacterized protein</fullName>
    </submittedName>
</protein>
<keyword evidence="2" id="KW-1185">Reference proteome</keyword>
<dbReference type="Proteomes" id="UP000584642">
    <property type="component" value="Unassembled WGS sequence"/>
</dbReference>
<organism evidence="1 2">
    <name type="scientific">Azospirillum oleiclasticum</name>
    <dbReference type="NCBI Taxonomy" id="2735135"/>
    <lineage>
        <taxon>Bacteria</taxon>
        <taxon>Pseudomonadati</taxon>
        <taxon>Pseudomonadota</taxon>
        <taxon>Alphaproteobacteria</taxon>
        <taxon>Rhodospirillales</taxon>
        <taxon>Azospirillaceae</taxon>
        <taxon>Azospirillum</taxon>
    </lineage>
</organism>
<evidence type="ECO:0000313" key="2">
    <source>
        <dbReference type="Proteomes" id="UP000584642"/>
    </source>
</evidence>
<name>A0ABX2T7G9_9PROT</name>
<dbReference type="RefSeq" id="WP_180280346.1">
    <property type="nucleotide sequence ID" value="NZ_JABFDB010000001.1"/>
</dbReference>
<comment type="caution">
    <text evidence="1">The sequence shown here is derived from an EMBL/GenBank/DDBJ whole genome shotgun (WGS) entry which is preliminary data.</text>
</comment>
<gene>
    <name evidence="1" type="ORF">HND93_02765</name>
</gene>